<dbReference type="RefSeq" id="WP_190294241.1">
    <property type="nucleotide sequence ID" value="NZ_JABFCZ010000043.1"/>
</dbReference>
<protein>
    <recommendedName>
        <fullName evidence="2">Anti-sigma factor NepR domain-containing protein</fullName>
    </recommendedName>
</protein>
<proteinExistence type="predicted"/>
<feature type="region of interest" description="Disordered" evidence="1">
    <location>
        <begin position="1"/>
        <end position="24"/>
    </location>
</feature>
<evidence type="ECO:0000313" key="3">
    <source>
        <dbReference type="EMBL" id="MBD1549550.1"/>
    </source>
</evidence>
<feature type="domain" description="Anti-sigma factor NepR" evidence="2">
    <location>
        <begin position="23"/>
        <end position="56"/>
    </location>
</feature>
<evidence type="ECO:0000256" key="1">
    <source>
        <dbReference type="SAM" id="MobiDB-lite"/>
    </source>
</evidence>
<evidence type="ECO:0000259" key="2">
    <source>
        <dbReference type="Pfam" id="PF18557"/>
    </source>
</evidence>
<gene>
    <name evidence="3" type="ORF">HK439_25115</name>
</gene>
<comment type="caution">
    <text evidence="3">The sequence shown here is derived from an EMBL/GenBank/DDBJ whole genome shotgun (WGS) entry which is preliminary data.</text>
</comment>
<name>A0A926S8H7_9HYPH</name>
<feature type="compositionally biased region" description="Basic and acidic residues" evidence="1">
    <location>
        <begin position="7"/>
        <end position="23"/>
    </location>
</feature>
<evidence type="ECO:0000313" key="4">
    <source>
        <dbReference type="Proteomes" id="UP000598467"/>
    </source>
</evidence>
<dbReference type="InterPro" id="IPR041649">
    <property type="entry name" value="NepR"/>
</dbReference>
<dbReference type="EMBL" id="JABFCZ010000043">
    <property type="protein sequence ID" value="MBD1549550.1"/>
    <property type="molecule type" value="Genomic_DNA"/>
</dbReference>
<accession>A0A926S8H7</accession>
<organism evidence="3 4">
    <name type="scientific">Roseibium aggregatum</name>
    <dbReference type="NCBI Taxonomy" id="187304"/>
    <lineage>
        <taxon>Bacteria</taxon>
        <taxon>Pseudomonadati</taxon>
        <taxon>Pseudomonadota</taxon>
        <taxon>Alphaproteobacteria</taxon>
        <taxon>Hyphomicrobiales</taxon>
        <taxon>Stappiaceae</taxon>
        <taxon>Roseibium</taxon>
    </lineage>
</organism>
<reference evidence="3" key="1">
    <citation type="submission" date="2020-05" db="EMBL/GenBank/DDBJ databases">
        <title>Identification of trans-AT polyketide cluster in two marine bacteria, producers of a novel glutaramide-containing polyketide sesbanimide D and analogs.</title>
        <authorList>
            <person name="Kacar D."/>
            <person name="Rodriguez P."/>
            <person name="Canedo L."/>
            <person name="Gonzalez E."/>
            <person name="Galan B."/>
            <person name="De La Calle F."/>
            <person name="Garcia J.L."/>
        </authorList>
    </citation>
    <scope>NUCLEOTIDE SEQUENCE</scope>
    <source>
        <strain evidence="3">PHM038</strain>
    </source>
</reference>
<sequence>MVDMTETDVRTGRRKSTDDEVHSHIGSRLKAYYDQVLTQPVPDRFDDLLRQLDEQSASRNGQEQS</sequence>
<dbReference type="Pfam" id="PF18557">
    <property type="entry name" value="NepR"/>
    <property type="match status" value="1"/>
</dbReference>
<dbReference type="AlphaFoldDB" id="A0A926S8H7"/>
<dbReference type="Proteomes" id="UP000598467">
    <property type="component" value="Unassembled WGS sequence"/>
</dbReference>